<keyword evidence="3" id="KW-1185">Reference proteome</keyword>
<organism evidence="2 3">
    <name type="scientific">Pedobacter frigidisoli</name>
    <dbReference type="NCBI Taxonomy" id="2530455"/>
    <lineage>
        <taxon>Bacteria</taxon>
        <taxon>Pseudomonadati</taxon>
        <taxon>Bacteroidota</taxon>
        <taxon>Sphingobacteriia</taxon>
        <taxon>Sphingobacteriales</taxon>
        <taxon>Sphingobacteriaceae</taxon>
        <taxon>Pedobacter</taxon>
    </lineage>
</organism>
<feature type="domain" description="Lipid/polyisoprenoid-binding YceI-like" evidence="1">
    <location>
        <begin position="42"/>
        <end position="162"/>
    </location>
</feature>
<dbReference type="SUPFAM" id="SSF101874">
    <property type="entry name" value="YceI-like"/>
    <property type="match status" value="1"/>
</dbReference>
<dbReference type="Pfam" id="PF04264">
    <property type="entry name" value="YceI"/>
    <property type="match status" value="1"/>
</dbReference>
<comment type="caution">
    <text evidence="2">The sequence shown here is derived from an EMBL/GenBank/DDBJ whole genome shotgun (WGS) entry which is preliminary data.</text>
</comment>
<dbReference type="InterPro" id="IPR007372">
    <property type="entry name" value="Lipid/polyisoprenoid-bd_YceI"/>
</dbReference>
<sequence length="169" mass="18513">MLCISVKAQSYLSSNVKTSFFSSTPIEDIKAASNKTTAVLIAKTGEFAFLVSMKSFEFEKKLMQEHFNENYIESDKYPTASFKGNIQPNIDWSKDGEYNVVAKGILSVHGVSKPRTIATKISLKNGIATIASAFDVACVDHDIKIPTLVFTKIAKVISVKVNGTLTQKP</sequence>
<dbReference type="EMBL" id="SJSN01000001">
    <property type="protein sequence ID" value="TCD13012.1"/>
    <property type="molecule type" value="Genomic_DNA"/>
</dbReference>
<name>A0A4R0P9V3_9SPHI</name>
<reference evidence="2 3" key="1">
    <citation type="submission" date="2019-02" db="EMBL/GenBank/DDBJ databases">
        <title>Pedobacter sp. RP-3-11 sp. nov., isolated from Arctic soil.</title>
        <authorList>
            <person name="Dahal R.H."/>
        </authorList>
    </citation>
    <scope>NUCLEOTIDE SEQUENCE [LARGE SCALE GENOMIC DNA]</scope>
    <source>
        <strain evidence="2 3">RP-3-11</strain>
    </source>
</reference>
<dbReference type="AlphaFoldDB" id="A0A4R0P9V3"/>
<proteinExistence type="predicted"/>
<evidence type="ECO:0000313" key="3">
    <source>
        <dbReference type="Proteomes" id="UP000291485"/>
    </source>
</evidence>
<dbReference type="Gene3D" id="2.40.128.110">
    <property type="entry name" value="Lipid/polyisoprenoid-binding, YceI-like"/>
    <property type="match status" value="1"/>
</dbReference>
<evidence type="ECO:0000313" key="2">
    <source>
        <dbReference type="EMBL" id="TCD13012.1"/>
    </source>
</evidence>
<protein>
    <submittedName>
        <fullName evidence="2">YceI family protein</fullName>
    </submittedName>
</protein>
<dbReference type="OrthoDB" id="116832at2"/>
<gene>
    <name evidence="2" type="ORF">EZ449_00470</name>
</gene>
<accession>A0A4R0P9V3</accession>
<dbReference type="InterPro" id="IPR036761">
    <property type="entry name" value="TTHA0802/YceI-like_sf"/>
</dbReference>
<evidence type="ECO:0000259" key="1">
    <source>
        <dbReference type="Pfam" id="PF04264"/>
    </source>
</evidence>
<dbReference type="Proteomes" id="UP000291485">
    <property type="component" value="Unassembled WGS sequence"/>
</dbReference>